<feature type="transmembrane region" description="Helical" evidence="1">
    <location>
        <begin position="138"/>
        <end position="166"/>
    </location>
</feature>
<evidence type="ECO:0008006" key="4">
    <source>
        <dbReference type="Google" id="ProtNLM"/>
    </source>
</evidence>
<gene>
    <name evidence="2" type="ORF">HII17_14200</name>
</gene>
<keyword evidence="1" id="KW-0812">Transmembrane</keyword>
<evidence type="ECO:0000313" key="3">
    <source>
        <dbReference type="Proteomes" id="UP000568664"/>
    </source>
</evidence>
<feature type="transmembrane region" description="Helical" evidence="1">
    <location>
        <begin position="187"/>
        <end position="206"/>
    </location>
</feature>
<keyword evidence="1" id="KW-0472">Membrane</keyword>
<protein>
    <recommendedName>
        <fullName evidence="4">DUF2189 domain-containing protein</fullName>
    </recommendedName>
</protein>
<feature type="transmembrane region" description="Helical" evidence="1">
    <location>
        <begin position="46"/>
        <end position="71"/>
    </location>
</feature>
<comment type="caution">
    <text evidence="2">The sequence shown here is derived from an EMBL/GenBank/DDBJ whole genome shotgun (WGS) entry which is preliminary data.</text>
</comment>
<dbReference type="AlphaFoldDB" id="A0A7Y0LGE9"/>
<feature type="transmembrane region" description="Helical" evidence="1">
    <location>
        <begin position="212"/>
        <end position="231"/>
    </location>
</feature>
<evidence type="ECO:0000256" key="1">
    <source>
        <dbReference type="SAM" id="Phobius"/>
    </source>
</evidence>
<dbReference type="EMBL" id="JABBXH010000004">
    <property type="protein sequence ID" value="NMP32710.1"/>
    <property type="molecule type" value="Genomic_DNA"/>
</dbReference>
<feature type="transmembrane region" description="Helical" evidence="1">
    <location>
        <begin position="14"/>
        <end position="34"/>
    </location>
</feature>
<feature type="transmembrane region" description="Helical" evidence="1">
    <location>
        <begin position="83"/>
        <end position="103"/>
    </location>
</feature>
<reference evidence="2 3" key="1">
    <citation type="submission" date="2020-04" db="EMBL/GenBank/DDBJ databases">
        <title>Thalassotalea sp. M1531, isolated from the surface of marine red alga.</title>
        <authorList>
            <person name="Pang L."/>
            <person name="Lu D.-C."/>
        </authorList>
    </citation>
    <scope>NUCLEOTIDE SEQUENCE [LARGE SCALE GENOMIC DNA]</scope>
    <source>
        <strain evidence="2 3">M1531</strain>
    </source>
</reference>
<name>A0A7Y0LGE9_9GAMM</name>
<organism evidence="2 3">
    <name type="scientific">Thalassotalea algicola</name>
    <dbReference type="NCBI Taxonomy" id="2716224"/>
    <lineage>
        <taxon>Bacteria</taxon>
        <taxon>Pseudomonadati</taxon>
        <taxon>Pseudomonadota</taxon>
        <taxon>Gammaproteobacteria</taxon>
        <taxon>Alteromonadales</taxon>
        <taxon>Colwelliaceae</taxon>
        <taxon>Thalassotalea</taxon>
    </lineage>
</organism>
<proteinExistence type="predicted"/>
<keyword evidence="1" id="KW-1133">Transmembrane helix</keyword>
<evidence type="ECO:0000313" key="2">
    <source>
        <dbReference type="EMBL" id="NMP32710.1"/>
    </source>
</evidence>
<dbReference type="Proteomes" id="UP000568664">
    <property type="component" value="Unassembled WGS sequence"/>
</dbReference>
<accession>A0A7Y0LGE9</accession>
<keyword evidence="3" id="KW-1185">Reference proteome</keyword>
<dbReference type="RefSeq" id="WP_169076010.1">
    <property type="nucleotide sequence ID" value="NZ_JABBXH010000004.1"/>
</dbReference>
<sequence>MHNDIKTQSIKRRVVSYGLLFIATFLIFAIAEGIRTLLDSYDLNAMFISFCAGFILFVPLVSLVLHPIILVDPENNKLRCKSTLMANIGLVFVVQVLFFLIWMTDAIALYSMYVDNSSFLAKAFNVSSESNSDLSVEFFWFNLLLAWLFALLSISIGLLPCLIARIKNRGTVGNFVASIGYAKANKLLFSCYSLIIALSVVIPLLYAKYLFLLAFPIALSLLIVAIGRGYLNSQRD</sequence>